<evidence type="ECO:0000256" key="1">
    <source>
        <dbReference type="SAM" id="MobiDB-lite"/>
    </source>
</evidence>
<sequence>MEKEINAGYVITDRLTVGNAEFVIGQRDEAPANFVTWKCRKGEKEYFWGHYMNDRLTALEDLCNRALDEVHYLKSLQQEKNTPEKPVPQPQKKKHGIER</sequence>
<feature type="region of interest" description="Disordered" evidence="1">
    <location>
        <begin position="75"/>
        <end position="99"/>
    </location>
</feature>
<accession>A0A098AV68</accession>
<evidence type="ECO:0000313" key="2">
    <source>
        <dbReference type="EMBL" id="CDW99952.1"/>
    </source>
</evidence>
<proteinExistence type="predicted"/>
<dbReference type="AlphaFoldDB" id="A0A098AV68"/>
<name>A0A098AV68_DESHA</name>
<gene>
    <name evidence="2" type="ORF">DPCES_0065</name>
</gene>
<dbReference type="RefSeq" id="WP_208925085.1">
    <property type="nucleotide sequence ID" value="NZ_LK996017.1"/>
</dbReference>
<protein>
    <submittedName>
        <fullName evidence="2">Uncharacterized protein</fullName>
    </submittedName>
</protein>
<reference evidence="2" key="1">
    <citation type="submission" date="2014-07" db="EMBL/GenBank/DDBJ databases">
        <authorList>
            <person name="Hornung V.Bastian."/>
        </authorList>
    </citation>
    <scope>NUCLEOTIDE SEQUENCE</scope>
    <source>
        <strain evidence="2">PCE-S</strain>
    </source>
</reference>
<organism evidence="2">
    <name type="scientific">Desulfitobacterium hafniense</name>
    <name type="common">Desulfitobacterium frappieri</name>
    <dbReference type="NCBI Taxonomy" id="49338"/>
    <lineage>
        <taxon>Bacteria</taxon>
        <taxon>Bacillati</taxon>
        <taxon>Bacillota</taxon>
        <taxon>Clostridia</taxon>
        <taxon>Eubacteriales</taxon>
        <taxon>Desulfitobacteriaceae</taxon>
        <taxon>Desulfitobacterium</taxon>
    </lineage>
</organism>
<dbReference type="PATRIC" id="fig|49338.4.peg.70"/>
<dbReference type="EMBL" id="LK996017">
    <property type="protein sequence ID" value="CDW99952.1"/>
    <property type="molecule type" value="Genomic_DNA"/>
</dbReference>